<dbReference type="Proteomes" id="UP000785679">
    <property type="component" value="Unassembled WGS sequence"/>
</dbReference>
<keyword evidence="5" id="KW-1185">Reference proteome</keyword>
<keyword evidence="1" id="KW-0175">Coiled coil</keyword>
<organism evidence="3 5">
    <name type="scientific">Halteria grandinella</name>
    <dbReference type="NCBI Taxonomy" id="5974"/>
    <lineage>
        <taxon>Eukaryota</taxon>
        <taxon>Sar</taxon>
        <taxon>Alveolata</taxon>
        <taxon>Ciliophora</taxon>
        <taxon>Intramacronucleata</taxon>
        <taxon>Spirotrichea</taxon>
        <taxon>Stichotrichia</taxon>
        <taxon>Sporadotrichida</taxon>
        <taxon>Halteriidae</taxon>
        <taxon>Halteria</taxon>
    </lineage>
</organism>
<dbReference type="AlphaFoldDB" id="A0A8J8NBK3"/>
<evidence type="ECO:0000256" key="2">
    <source>
        <dbReference type="SAM" id="MobiDB-lite"/>
    </source>
</evidence>
<feature type="compositionally biased region" description="Low complexity" evidence="2">
    <location>
        <begin position="140"/>
        <end position="156"/>
    </location>
</feature>
<dbReference type="EMBL" id="RRYP01026303">
    <property type="protein sequence ID" value="TNV71863.1"/>
    <property type="molecule type" value="Genomic_DNA"/>
</dbReference>
<proteinExistence type="predicted"/>
<evidence type="ECO:0000256" key="1">
    <source>
        <dbReference type="SAM" id="Coils"/>
    </source>
</evidence>
<evidence type="ECO:0000313" key="3">
    <source>
        <dbReference type="EMBL" id="TNV71863.1"/>
    </source>
</evidence>
<dbReference type="EMBL" id="RRYP01026302">
    <property type="protein sequence ID" value="TNV71864.1"/>
    <property type="molecule type" value="Genomic_DNA"/>
</dbReference>
<gene>
    <name evidence="4" type="ORF">FGO68_gene10061</name>
    <name evidence="3" type="ORF">FGO68_gene9483</name>
</gene>
<name>A0A8J8NBK3_HALGN</name>
<protein>
    <submittedName>
        <fullName evidence="3">Uncharacterized protein</fullName>
    </submittedName>
</protein>
<sequence length="169" mass="18360">MVEQVERLQKKAEDLLKENEKLRIDKNQQARKQTPINGALNRFASGMITPTARGMPTKENPVMQSQIFGAGKFETSSKPDPTQLPFTVRDNQSTYIPSLASSFATNIRARLGSPTQHTGQAQLNQQTLLKQSMLGGGMKSQGTLSLRSGSSSGNGTAKEGAINDEPQQQ</sequence>
<reference evidence="3" key="1">
    <citation type="submission" date="2019-06" db="EMBL/GenBank/DDBJ databases">
        <authorList>
            <person name="Zheng W."/>
        </authorList>
    </citation>
    <scope>NUCLEOTIDE SEQUENCE</scope>
    <source>
        <strain evidence="3">QDHG01</strain>
    </source>
</reference>
<evidence type="ECO:0000313" key="5">
    <source>
        <dbReference type="Proteomes" id="UP000785679"/>
    </source>
</evidence>
<evidence type="ECO:0000313" key="4">
    <source>
        <dbReference type="EMBL" id="TNV71864.1"/>
    </source>
</evidence>
<accession>A0A8J8NBK3</accession>
<feature type="region of interest" description="Disordered" evidence="2">
    <location>
        <begin position="133"/>
        <end position="169"/>
    </location>
</feature>
<feature type="coiled-coil region" evidence="1">
    <location>
        <begin position="2"/>
        <end position="32"/>
    </location>
</feature>
<comment type="caution">
    <text evidence="3">The sequence shown here is derived from an EMBL/GenBank/DDBJ whole genome shotgun (WGS) entry which is preliminary data.</text>
</comment>